<dbReference type="Pfam" id="PF07876">
    <property type="entry name" value="Dabb"/>
    <property type="match status" value="1"/>
</dbReference>
<dbReference type="Gene3D" id="3.30.70.100">
    <property type="match status" value="1"/>
</dbReference>
<name>A0ABS9T5P8_9ACTN</name>
<dbReference type="RefSeq" id="WP_241062712.1">
    <property type="nucleotide sequence ID" value="NZ_JAKWJU010000002.1"/>
</dbReference>
<comment type="caution">
    <text evidence="2">The sequence shown here is derived from an EMBL/GenBank/DDBJ whole genome shotgun (WGS) entry which is preliminary data.</text>
</comment>
<dbReference type="InterPro" id="IPR013097">
    <property type="entry name" value="Dabb"/>
</dbReference>
<dbReference type="SUPFAM" id="SSF54909">
    <property type="entry name" value="Dimeric alpha+beta barrel"/>
    <property type="match status" value="1"/>
</dbReference>
<accession>A0ABS9T5P8</accession>
<organism evidence="2 3">
    <name type="scientific">Streptomyces marispadix</name>
    <dbReference type="NCBI Taxonomy" id="2922868"/>
    <lineage>
        <taxon>Bacteria</taxon>
        <taxon>Bacillati</taxon>
        <taxon>Actinomycetota</taxon>
        <taxon>Actinomycetes</taxon>
        <taxon>Kitasatosporales</taxon>
        <taxon>Streptomycetaceae</taxon>
        <taxon>Streptomyces</taxon>
    </lineage>
</organism>
<dbReference type="Proteomes" id="UP001166784">
    <property type="component" value="Unassembled WGS sequence"/>
</dbReference>
<sequence length="103" mass="11586">MIRQIVLVRLSPDAPADAVPKMAAALLALRAEFSQIEDMCVGEDLRVRPDNYDFGYTADFATVDDYLAFREDERHWETIRTAVTPYLAERAGVVMEIPDPADP</sequence>
<reference evidence="2" key="2">
    <citation type="journal article" date="2023" name="Int. J. Syst. Evol. Microbiol.">
        <title>Streptomyces marispadix sp. nov., isolated from marine beach sediment of the Northern Coast of Portugal.</title>
        <authorList>
            <person name="dos Santos J.D.N."/>
            <person name="Vitorino I.R."/>
            <person name="Kallscheuer N."/>
            <person name="Srivastava A."/>
            <person name="Krautwurst S."/>
            <person name="Marz M."/>
            <person name="Jogler C."/>
            <person name="Lobo Da Cunha A."/>
            <person name="Catita J."/>
            <person name="Goncalves H."/>
            <person name="Gonzalez I."/>
            <person name="Reyes F."/>
            <person name="Lage O.M."/>
        </authorList>
    </citation>
    <scope>NUCLEOTIDE SEQUENCE</scope>
    <source>
        <strain evidence="2">M600PL45_2</strain>
    </source>
</reference>
<gene>
    <name evidence="2" type="ORF">MMA15_26630</name>
</gene>
<protein>
    <submittedName>
        <fullName evidence="2">Dabb family protein</fullName>
    </submittedName>
</protein>
<dbReference type="InterPro" id="IPR011008">
    <property type="entry name" value="Dimeric_a/b-barrel"/>
</dbReference>
<reference evidence="2" key="1">
    <citation type="submission" date="2022-03" db="EMBL/GenBank/DDBJ databases">
        <authorList>
            <person name="Santos J.D.N."/>
            <person name="Kallscheuer N."/>
            <person name="Jogler C."/>
            <person name="Lage O.M."/>
        </authorList>
    </citation>
    <scope>NUCLEOTIDE SEQUENCE</scope>
    <source>
        <strain evidence="2">M600PL45_2</strain>
    </source>
</reference>
<feature type="domain" description="Stress-response A/B barrel" evidence="1">
    <location>
        <begin position="2"/>
        <end position="95"/>
    </location>
</feature>
<evidence type="ECO:0000259" key="1">
    <source>
        <dbReference type="PROSITE" id="PS51502"/>
    </source>
</evidence>
<keyword evidence="3" id="KW-1185">Reference proteome</keyword>
<dbReference type="SMART" id="SM00886">
    <property type="entry name" value="Dabb"/>
    <property type="match status" value="1"/>
</dbReference>
<dbReference type="EMBL" id="JAKWJU010000002">
    <property type="protein sequence ID" value="MCH6163847.1"/>
    <property type="molecule type" value="Genomic_DNA"/>
</dbReference>
<evidence type="ECO:0000313" key="3">
    <source>
        <dbReference type="Proteomes" id="UP001166784"/>
    </source>
</evidence>
<dbReference type="PROSITE" id="PS51502">
    <property type="entry name" value="S_R_A_B_BARREL"/>
    <property type="match status" value="1"/>
</dbReference>
<proteinExistence type="predicted"/>
<evidence type="ECO:0000313" key="2">
    <source>
        <dbReference type="EMBL" id="MCH6163847.1"/>
    </source>
</evidence>